<evidence type="ECO:0000256" key="12">
    <source>
        <dbReference type="ARBA" id="ARBA00023139"/>
    </source>
</evidence>
<comment type="similarity">
    <text evidence="2">Belongs to the BexD/CtrA/VexA family.</text>
</comment>
<evidence type="ECO:0000256" key="8">
    <source>
        <dbReference type="ARBA" id="ARBA00023047"/>
    </source>
</evidence>
<keyword evidence="9" id="KW-0406">Ion transport</keyword>
<dbReference type="HOGENOM" id="CLU_038343_4_0_5"/>
<organism evidence="18">
    <name type="scientific">Rhodopseudomonas palustris (strain ATCC BAA-98 / CGA009)</name>
    <dbReference type="NCBI Taxonomy" id="258594"/>
    <lineage>
        <taxon>Bacteria</taxon>
        <taxon>Pseudomonadati</taxon>
        <taxon>Pseudomonadota</taxon>
        <taxon>Alphaproteobacteria</taxon>
        <taxon>Hyphomicrobiales</taxon>
        <taxon>Nitrobacteraceae</taxon>
        <taxon>Rhodopseudomonas</taxon>
    </lineage>
</organism>
<evidence type="ECO:0000256" key="7">
    <source>
        <dbReference type="ARBA" id="ARBA00022729"/>
    </source>
</evidence>
<keyword evidence="14" id="KW-0449">Lipoprotein</keyword>
<keyword evidence="12" id="KW-0564">Palmitate</keyword>
<dbReference type="Gene3D" id="3.30.1950.10">
    <property type="entry name" value="wza like domain"/>
    <property type="match status" value="1"/>
</dbReference>
<dbReference type="InterPro" id="IPR049712">
    <property type="entry name" value="Poly_export"/>
</dbReference>
<feature type="domain" description="Polysaccharide export protein N-terminal" evidence="16">
    <location>
        <begin position="84"/>
        <end position="175"/>
    </location>
</feature>
<evidence type="ECO:0000256" key="6">
    <source>
        <dbReference type="ARBA" id="ARBA00022692"/>
    </source>
</evidence>
<evidence type="ECO:0000256" key="2">
    <source>
        <dbReference type="ARBA" id="ARBA00009450"/>
    </source>
</evidence>
<name>Q6N4H7_RHOPA</name>
<feature type="chain" id="PRO_5004277073" evidence="15">
    <location>
        <begin position="27"/>
        <end position="406"/>
    </location>
</feature>
<evidence type="ECO:0000256" key="13">
    <source>
        <dbReference type="ARBA" id="ARBA00023237"/>
    </source>
</evidence>
<evidence type="ECO:0000256" key="10">
    <source>
        <dbReference type="ARBA" id="ARBA00023114"/>
    </source>
</evidence>
<evidence type="ECO:0000256" key="11">
    <source>
        <dbReference type="ARBA" id="ARBA00023136"/>
    </source>
</evidence>
<keyword evidence="4" id="KW-1134">Transmembrane beta strand</keyword>
<keyword evidence="3" id="KW-0813">Transport</keyword>
<dbReference type="PANTHER" id="PTHR33619">
    <property type="entry name" value="POLYSACCHARIDE EXPORT PROTEIN GFCE-RELATED"/>
    <property type="match status" value="1"/>
</dbReference>
<evidence type="ECO:0000256" key="5">
    <source>
        <dbReference type="ARBA" id="ARBA00022597"/>
    </source>
</evidence>
<evidence type="ECO:0000256" key="15">
    <source>
        <dbReference type="SAM" id="SignalP"/>
    </source>
</evidence>
<keyword evidence="11" id="KW-0472">Membrane</keyword>
<keyword evidence="5" id="KW-0762">Sugar transport</keyword>
<feature type="signal peptide" evidence="15">
    <location>
        <begin position="1"/>
        <end position="26"/>
    </location>
</feature>
<keyword evidence="13" id="KW-0998">Cell outer membrane</keyword>
<dbReference type="GO" id="GO:0015159">
    <property type="term" value="F:polysaccharide transmembrane transporter activity"/>
    <property type="evidence" value="ECO:0007669"/>
    <property type="project" value="InterPro"/>
</dbReference>
<evidence type="ECO:0000259" key="17">
    <source>
        <dbReference type="Pfam" id="PF22461"/>
    </source>
</evidence>
<dbReference type="InterPro" id="IPR003715">
    <property type="entry name" value="Poly_export_N"/>
</dbReference>
<reference evidence="18" key="1">
    <citation type="journal article" date="2004" name="Nat. Biotechnol.">
        <title>Complete genome sequence of the metabolically versatile photosynthetic bacterium Rhodopseudomonas palustris.</title>
        <authorList>
            <person name="Larimer F.W."/>
            <person name="Chain P."/>
            <person name="Hauser L."/>
            <person name="Lamerdin J."/>
            <person name="Malfatti S."/>
            <person name="Do L."/>
            <person name="Land M.L."/>
            <person name="Pelletier D.A."/>
            <person name="Beatty J.T."/>
            <person name="Lang A.S."/>
            <person name="Tabita F.R."/>
            <person name="Gibson J.L."/>
            <person name="Hanson T.E."/>
            <person name="Bobst C."/>
            <person name="Torres J.L."/>
            <person name="Peres C."/>
            <person name="Harrison F.H."/>
            <person name="Gibson J."/>
            <person name="Harwood C.S."/>
        </authorList>
    </citation>
    <scope>NUCLEOTIDE SEQUENCE [LARGE SCALE GENOMIC DNA]</scope>
    <source>
        <strain evidence="18">CGA009</strain>
    </source>
</reference>
<dbReference type="STRING" id="258594.RPA3360"/>
<dbReference type="EMBL" id="BX572603">
    <property type="protein sequence ID" value="CAE28801.1"/>
    <property type="molecule type" value="Genomic_DNA"/>
</dbReference>
<dbReference type="Gene3D" id="3.10.560.10">
    <property type="entry name" value="Outer membrane lipoprotein wza domain like"/>
    <property type="match status" value="2"/>
</dbReference>
<sequence length="406" mass="43834">MRFRVVRKTFQVLAGLLLLISMSACSVLPGTGPSSESVENYATAGVRSTTALPYALVDVSADTIGFLSQPNVVSFKGSFKDRRPKPQQVIGVGDVLNISIFEAAPGGLFTPGQSAGARPGNFVDLPPQAVDQRGNISVPYAGEVPAAGRTVPEVQQAVVARLRNRAIEPQVVVSLNQQHSSVVSVLGDVNTPGVFALNSVGEKLLALIARAGGPKYEAIESYVTLQRDGKKVKVLLSRIVHDPSENIFVRPNDVIFLTREAPTFTALGALNQNVFGYNSELTFDVETLTLAQAIGKAGGLNDQQSDPAEVFVFRYEDRPLLQKLGVDTNRFVYDRIPTIYHVNLRDPAGMLLASGFQIRSKDVMYVANARVVDYYKLLTLINNTANTTSNVSNAAINVNAATKTRW</sequence>
<dbReference type="PhylomeDB" id="Q6N4H7"/>
<dbReference type="GO" id="GO:0015288">
    <property type="term" value="F:porin activity"/>
    <property type="evidence" value="ECO:0007669"/>
    <property type="project" value="UniProtKB-KW"/>
</dbReference>
<keyword evidence="7 15" id="KW-0732">Signal</keyword>
<dbReference type="InterPro" id="IPR054765">
    <property type="entry name" value="SLBB_dom"/>
</dbReference>
<evidence type="ECO:0000256" key="14">
    <source>
        <dbReference type="ARBA" id="ARBA00023288"/>
    </source>
</evidence>
<dbReference type="GO" id="GO:0009279">
    <property type="term" value="C:cell outer membrane"/>
    <property type="evidence" value="ECO:0007669"/>
    <property type="project" value="UniProtKB-SubCell"/>
</dbReference>
<gene>
    <name evidence="18" type="primary">pssN</name>
    <name evidence="18" type="ordered locus">RPA3360</name>
</gene>
<dbReference type="PROSITE" id="PS51257">
    <property type="entry name" value="PROKAR_LIPOPROTEIN"/>
    <property type="match status" value="1"/>
</dbReference>
<keyword evidence="10" id="KW-0626">Porin</keyword>
<dbReference type="GO" id="GO:0046930">
    <property type="term" value="C:pore complex"/>
    <property type="evidence" value="ECO:0007669"/>
    <property type="project" value="UniProtKB-KW"/>
</dbReference>
<protein>
    <submittedName>
        <fullName evidence="18">Capsule polysaccharide export outer membrane protein</fullName>
    </submittedName>
</protein>
<evidence type="ECO:0000256" key="9">
    <source>
        <dbReference type="ARBA" id="ARBA00023065"/>
    </source>
</evidence>
<proteinExistence type="inferred from homology"/>
<dbReference type="GO" id="GO:0006811">
    <property type="term" value="P:monoatomic ion transport"/>
    <property type="evidence" value="ECO:0007669"/>
    <property type="project" value="UniProtKB-KW"/>
</dbReference>
<evidence type="ECO:0000256" key="1">
    <source>
        <dbReference type="ARBA" id="ARBA00004571"/>
    </source>
</evidence>
<evidence type="ECO:0000256" key="4">
    <source>
        <dbReference type="ARBA" id="ARBA00022452"/>
    </source>
</evidence>
<dbReference type="PANTHER" id="PTHR33619:SF3">
    <property type="entry name" value="POLYSACCHARIDE EXPORT PROTEIN GFCE-RELATED"/>
    <property type="match status" value="1"/>
</dbReference>
<dbReference type="eggNOG" id="COG1596">
    <property type="taxonomic scope" value="Bacteria"/>
</dbReference>
<dbReference type="Pfam" id="PF02563">
    <property type="entry name" value="Poly_export"/>
    <property type="match status" value="1"/>
</dbReference>
<feature type="domain" description="SLBB" evidence="17">
    <location>
        <begin position="183"/>
        <end position="256"/>
    </location>
</feature>
<dbReference type="Pfam" id="PF22461">
    <property type="entry name" value="SLBB_2"/>
    <property type="match status" value="1"/>
</dbReference>
<keyword evidence="6" id="KW-0812">Transmembrane</keyword>
<dbReference type="AlphaFoldDB" id="Q6N4H7"/>
<accession>Q6N4H7</accession>
<evidence type="ECO:0000313" key="18">
    <source>
        <dbReference type="EMBL" id="CAE28801.1"/>
    </source>
</evidence>
<evidence type="ECO:0000259" key="16">
    <source>
        <dbReference type="Pfam" id="PF02563"/>
    </source>
</evidence>
<evidence type="ECO:0000256" key="3">
    <source>
        <dbReference type="ARBA" id="ARBA00022448"/>
    </source>
</evidence>
<comment type="subcellular location">
    <subcellularLocation>
        <location evidence="1">Cell outer membrane</location>
        <topology evidence="1">Multi-pass membrane protein</topology>
    </subcellularLocation>
</comment>
<keyword evidence="8" id="KW-0625">Polysaccharide transport</keyword>